<dbReference type="Pfam" id="PF12367">
    <property type="entry name" value="PFO_beta_C"/>
    <property type="match status" value="1"/>
</dbReference>
<keyword evidence="7" id="KW-0408">Iron</keyword>
<dbReference type="NCBIfam" id="TIGR02177">
    <property type="entry name" value="PorB_KorB"/>
    <property type="match status" value="1"/>
</dbReference>
<evidence type="ECO:0000256" key="3">
    <source>
        <dbReference type="ARBA" id="ARBA00001966"/>
    </source>
</evidence>
<dbReference type="Proteomes" id="UP000199520">
    <property type="component" value="Unassembled WGS sequence"/>
</dbReference>
<dbReference type="STRING" id="1123291.SAMN04490355_100844"/>
<accession>A0A1I4IH49</accession>
<evidence type="ECO:0000256" key="6">
    <source>
        <dbReference type="ARBA" id="ARBA00023002"/>
    </source>
</evidence>
<keyword evidence="8" id="KW-0411">Iron-sulfur</keyword>
<reference evidence="13" key="1">
    <citation type="submission" date="2016-10" db="EMBL/GenBank/DDBJ databases">
        <authorList>
            <person name="Varghese N."/>
            <person name="Submissions S."/>
        </authorList>
    </citation>
    <scope>NUCLEOTIDE SEQUENCE [LARGE SCALE GENOMIC DNA]</scope>
    <source>
        <strain evidence="13">DSM 13327</strain>
    </source>
</reference>
<dbReference type="EMBL" id="FOTS01000008">
    <property type="protein sequence ID" value="SFL53614.1"/>
    <property type="molecule type" value="Genomic_DNA"/>
</dbReference>
<gene>
    <name evidence="12" type="ORF">SAMN04490355_100844</name>
</gene>
<sequence>MSAHDINLSYVPTWCAGCGNYGIINSLKKALTSLNLDLEQTVLATGIGCASKISQYVNTYRIETLHGRSLPVATGIKLANHNLTVIAEGGDGDGMGLGMGHFIHTARRNLDITYFIHNNQIYGLTKGQTSPTSDLGAVTKFTPAPLGNVEQPINIVKMALNAGATFVARGFVGNSTQLVSLMAEAIKHPGFAVVDILQPCVTFNHVNTYPWYQQRVKVIENMKGYDPTSLDKALSFAGLWGEQIPIGLYYRTIRPTFHESLPQLSEQSLMQQKIDNVDITGLMKELY</sequence>
<keyword evidence="6" id="KW-0560">Oxidoreductase</keyword>
<evidence type="ECO:0000256" key="7">
    <source>
        <dbReference type="ARBA" id="ARBA00023004"/>
    </source>
</evidence>
<keyword evidence="13" id="KW-1185">Reference proteome</keyword>
<keyword evidence="5" id="KW-0460">Magnesium</keyword>
<dbReference type="InterPro" id="IPR011896">
    <property type="entry name" value="OFOB"/>
</dbReference>
<dbReference type="AlphaFoldDB" id="A0A1I4IH49"/>
<evidence type="ECO:0000256" key="4">
    <source>
        <dbReference type="ARBA" id="ARBA00022723"/>
    </source>
</evidence>
<dbReference type="Pfam" id="PF02775">
    <property type="entry name" value="TPP_enzyme_C"/>
    <property type="match status" value="1"/>
</dbReference>
<dbReference type="CDD" id="cd03375">
    <property type="entry name" value="TPP_OGFOR"/>
    <property type="match status" value="1"/>
</dbReference>
<name>A0A1I4IH49_9FIRM</name>
<organism evidence="12 13">
    <name type="scientific">Pelosinus propionicus DSM 13327</name>
    <dbReference type="NCBI Taxonomy" id="1123291"/>
    <lineage>
        <taxon>Bacteria</taxon>
        <taxon>Bacillati</taxon>
        <taxon>Bacillota</taxon>
        <taxon>Negativicutes</taxon>
        <taxon>Selenomonadales</taxon>
        <taxon>Sporomusaceae</taxon>
        <taxon>Pelosinus</taxon>
    </lineage>
</organism>
<evidence type="ECO:0000313" key="13">
    <source>
        <dbReference type="Proteomes" id="UP000199520"/>
    </source>
</evidence>
<keyword evidence="9" id="KW-0786">Thiamine pyrophosphate</keyword>
<evidence type="ECO:0000256" key="8">
    <source>
        <dbReference type="ARBA" id="ARBA00023014"/>
    </source>
</evidence>
<dbReference type="GO" id="GO:0016625">
    <property type="term" value="F:oxidoreductase activity, acting on the aldehyde or oxo group of donors, iron-sulfur protein as acceptor"/>
    <property type="evidence" value="ECO:0007669"/>
    <property type="project" value="UniProtKB-ARBA"/>
</dbReference>
<feature type="domain" description="Pyruvate ferredoxin oxidoreductase beta subunit C-terminal" evidence="11">
    <location>
        <begin position="200"/>
        <end position="265"/>
    </location>
</feature>
<dbReference type="PANTHER" id="PTHR48084">
    <property type="entry name" value="2-OXOGLUTARATE OXIDOREDUCTASE SUBUNIT KORB-RELATED"/>
    <property type="match status" value="1"/>
</dbReference>
<evidence type="ECO:0000259" key="10">
    <source>
        <dbReference type="Pfam" id="PF02775"/>
    </source>
</evidence>
<dbReference type="RefSeq" id="WP_090933851.1">
    <property type="nucleotide sequence ID" value="NZ_FOTS01000008.1"/>
</dbReference>
<dbReference type="GO" id="GO:0045333">
    <property type="term" value="P:cellular respiration"/>
    <property type="evidence" value="ECO:0007669"/>
    <property type="project" value="UniProtKB-ARBA"/>
</dbReference>
<comment type="cofactor">
    <cofactor evidence="1">
        <name>Mg(2+)</name>
        <dbReference type="ChEBI" id="CHEBI:18420"/>
    </cofactor>
</comment>
<dbReference type="InterPro" id="IPR029061">
    <property type="entry name" value="THDP-binding"/>
</dbReference>
<comment type="cofactor">
    <cofactor evidence="2">
        <name>thiamine diphosphate</name>
        <dbReference type="ChEBI" id="CHEBI:58937"/>
    </cofactor>
</comment>
<protein>
    <submittedName>
        <fullName evidence="12">2-oxoglutarate ferredoxin oxidoreductase subunit beta</fullName>
    </submittedName>
</protein>
<dbReference type="GO" id="GO:0030976">
    <property type="term" value="F:thiamine pyrophosphate binding"/>
    <property type="evidence" value="ECO:0007669"/>
    <property type="project" value="InterPro"/>
</dbReference>
<dbReference type="InterPro" id="IPR032686">
    <property type="entry name" value="PFO_beta_C"/>
</dbReference>
<evidence type="ECO:0000256" key="2">
    <source>
        <dbReference type="ARBA" id="ARBA00001964"/>
    </source>
</evidence>
<comment type="cofactor">
    <cofactor evidence="3">
        <name>[4Fe-4S] cluster</name>
        <dbReference type="ChEBI" id="CHEBI:49883"/>
    </cofactor>
</comment>
<keyword evidence="4" id="KW-0479">Metal-binding</keyword>
<dbReference type="PANTHER" id="PTHR48084:SF4">
    <property type="entry name" value="2-OXOGLUTARATE OXIDOREDUCTASE SUBUNIT KORB"/>
    <property type="match status" value="1"/>
</dbReference>
<dbReference type="InterPro" id="IPR011766">
    <property type="entry name" value="TPP_enzyme_TPP-bd"/>
</dbReference>
<evidence type="ECO:0000256" key="5">
    <source>
        <dbReference type="ARBA" id="ARBA00022842"/>
    </source>
</evidence>
<dbReference type="Gene3D" id="3.40.50.970">
    <property type="match status" value="1"/>
</dbReference>
<dbReference type="InterPro" id="IPR051457">
    <property type="entry name" value="2-oxoacid:Fd_oxidoreductase"/>
</dbReference>
<evidence type="ECO:0000256" key="9">
    <source>
        <dbReference type="ARBA" id="ARBA00023052"/>
    </source>
</evidence>
<feature type="domain" description="Thiamine pyrophosphate enzyme TPP-binding" evidence="10">
    <location>
        <begin position="47"/>
        <end position="196"/>
    </location>
</feature>
<evidence type="ECO:0000313" key="12">
    <source>
        <dbReference type="EMBL" id="SFL53614.1"/>
    </source>
</evidence>
<dbReference type="SUPFAM" id="SSF52518">
    <property type="entry name" value="Thiamin diphosphate-binding fold (THDP-binding)"/>
    <property type="match status" value="1"/>
</dbReference>
<evidence type="ECO:0000256" key="1">
    <source>
        <dbReference type="ARBA" id="ARBA00001946"/>
    </source>
</evidence>
<evidence type="ECO:0000259" key="11">
    <source>
        <dbReference type="Pfam" id="PF12367"/>
    </source>
</evidence>
<proteinExistence type="predicted"/>
<dbReference type="GO" id="GO:0046872">
    <property type="term" value="F:metal ion binding"/>
    <property type="evidence" value="ECO:0007669"/>
    <property type="project" value="UniProtKB-KW"/>
</dbReference>
<dbReference type="GO" id="GO:0051536">
    <property type="term" value="F:iron-sulfur cluster binding"/>
    <property type="evidence" value="ECO:0007669"/>
    <property type="project" value="UniProtKB-KW"/>
</dbReference>
<dbReference type="OrthoDB" id="9775140at2"/>